<keyword evidence="2" id="KW-0677">Repeat</keyword>
<reference evidence="5" key="1">
    <citation type="submission" date="2023-03" db="EMBL/GenBank/DDBJ databases">
        <title>Actinorhabdospora filicis NBRC 111898.</title>
        <authorList>
            <person name="Ichikawa N."/>
            <person name="Sato H."/>
            <person name="Tonouchi N."/>
        </authorList>
    </citation>
    <scope>NUCLEOTIDE SEQUENCE</scope>
    <source>
        <strain evidence="5">NBRC 111898</strain>
    </source>
</reference>
<comment type="caution">
    <text evidence="5">The sequence shown here is derived from an EMBL/GenBank/DDBJ whole genome shotgun (WGS) entry which is preliminary data.</text>
</comment>
<feature type="signal peptide" evidence="4">
    <location>
        <begin position="1"/>
        <end position="26"/>
    </location>
</feature>
<name>A0A9W6SLF4_9ACTN</name>
<gene>
    <name evidence="5" type="ORF">Afil01_32150</name>
</gene>
<keyword evidence="1 4" id="KW-0732">Signal</keyword>
<dbReference type="SUPFAM" id="SSF69318">
    <property type="entry name" value="Integrin alpha N-terminal domain"/>
    <property type="match status" value="1"/>
</dbReference>
<dbReference type="SMART" id="SM00191">
    <property type="entry name" value="Int_alpha"/>
    <property type="match status" value="4"/>
</dbReference>
<keyword evidence="3" id="KW-0325">Glycoprotein</keyword>
<proteinExistence type="predicted"/>
<dbReference type="PANTHER" id="PTHR36220:SF1">
    <property type="entry name" value="GAMMA TUBULIN COMPLEX COMPONENT C-TERMINAL DOMAIN-CONTAINING PROTEIN"/>
    <property type="match status" value="1"/>
</dbReference>
<sequence length="498" mass="49410">MHRMCAVLLSFGAAVVIGGAPPSASAASEGCIPGGSTDFNGDGTVDVAVADPGATVNGVVNSGRVHVLSGGQEGTVSLPLTPPGGAVRFGTALATTDVNLDGCDDLLVGAPDEAVTVGGATVDKAGAIYLYFGAQDGLGTPMRITQGTTLGGSAPEAGDNFGASLAAGTTASGVPFVLAGAPGESVGSLSAAGSVFYLYNGAWTELTEDSPTVEGFAEAGDRWGSVLAATSLHFAVGDPLEDISQFVDSGNVDVFRHASASNGAISVGFLNQEMPGQSGYGESGDHFGASLAMTVFTDGTRLKSLLAIGVPGEAMESNSQPDAGRVVATVTISDAVDTTELLEIHQDVADVDGASETGDAFGSALAIVNRAATGVVPAWSDLLLAVGIPGEEGGLTDQGGIQVFSLVGGAGEHDRWVDPAIVANTGWTPKAGARMGAYLSASSSHLFIGDPAGNTPALWAVPWSVVTGQSTTDPIYAIRPGLNGVPPTGTGTFGAAAV</sequence>
<dbReference type="PANTHER" id="PTHR36220">
    <property type="entry name" value="UNNAMED PRODUCT"/>
    <property type="match status" value="1"/>
</dbReference>
<dbReference type="Proteomes" id="UP001165079">
    <property type="component" value="Unassembled WGS sequence"/>
</dbReference>
<evidence type="ECO:0000256" key="3">
    <source>
        <dbReference type="ARBA" id="ARBA00023180"/>
    </source>
</evidence>
<organism evidence="5 6">
    <name type="scientific">Actinorhabdospora filicis</name>
    <dbReference type="NCBI Taxonomy" id="1785913"/>
    <lineage>
        <taxon>Bacteria</taxon>
        <taxon>Bacillati</taxon>
        <taxon>Actinomycetota</taxon>
        <taxon>Actinomycetes</taxon>
        <taxon>Micromonosporales</taxon>
        <taxon>Micromonosporaceae</taxon>
        <taxon>Actinorhabdospora</taxon>
    </lineage>
</organism>
<protein>
    <recommendedName>
        <fullName evidence="7">FG-GAP repeat protein</fullName>
    </recommendedName>
</protein>
<accession>A0A9W6SLF4</accession>
<dbReference type="Pfam" id="PF01839">
    <property type="entry name" value="FG-GAP"/>
    <property type="match status" value="2"/>
</dbReference>
<evidence type="ECO:0000313" key="6">
    <source>
        <dbReference type="Proteomes" id="UP001165079"/>
    </source>
</evidence>
<dbReference type="RefSeq" id="WP_285663563.1">
    <property type="nucleotide sequence ID" value="NZ_BSTX01000002.1"/>
</dbReference>
<evidence type="ECO:0000256" key="1">
    <source>
        <dbReference type="ARBA" id="ARBA00022729"/>
    </source>
</evidence>
<feature type="chain" id="PRO_5040928740" description="FG-GAP repeat protein" evidence="4">
    <location>
        <begin position="27"/>
        <end position="498"/>
    </location>
</feature>
<evidence type="ECO:0000256" key="4">
    <source>
        <dbReference type="SAM" id="SignalP"/>
    </source>
</evidence>
<evidence type="ECO:0000256" key="2">
    <source>
        <dbReference type="ARBA" id="ARBA00022737"/>
    </source>
</evidence>
<evidence type="ECO:0008006" key="7">
    <source>
        <dbReference type="Google" id="ProtNLM"/>
    </source>
</evidence>
<dbReference type="EMBL" id="BSTX01000002">
    <property type="protein sequence ID" value="GLZ78408.1"/>
    <property type="molecule type" value="Genomic_DNA"/>
</dbReference>
<keyword evidence="6" id="KW-1185">Reference proteome</keyword>
<dbReference type="PROSITE" id="PS51470">
    <property type="entry name" value="FG_GAP"/>
    <property type="match status" value="1"/>
</dbReference>
<evidence type="ECO:0000313" key="5">
    <source>
        <dbReference type="EMBL" id="GLZ78408.1"/>
    </source>
</evidence>
<dbReference type="InterPro" id="IPR013519">
    <property type="entry name" value="Int_alpha_beta-p"/>
</dbReference>
<dbReference type="InterPro" id="IPR013517">
    <property type="entry name" value="FG-GAP"/>
</dbReference>
<dbReference type="Gene3D" id="2.130.10.130">
    <property type="entry name" value="Integrin alpha, N-terminal"/>
    <property type="match status" value="1"/>
</dbReference>
<dbReference type="AlphaFoldDB" id="A0A9W6SLF4"/>
<dbReference type="InterPro" id="IPR028994">
    <property type="entry name" value="Integrin_alpha_N"/>
</dbReference>